<protein>
    <recommendedName>
        <fullName evidence="3">Glycosyltransferase 2-like domain-containing protein</fullName>
    </recommendedName>
</protein>
<dbReference type="RefSeq" id="WP_201331388.1">
    <property type="nucleotide sequence ID" value="NZ_BOCG01000507.1"/>
</dbReference>
<keyword evidence="5" id="KW-1185">Reference proteome</keyword>
<evidence type="ECO:0000313" key="4">
    <source>
        <dbReference type="EMBL" id="GHW02128.1"/>
    </source>
</evidence>
<keyword evidence="1" id="KW-0328">Glycosyltransferase</keyword>
<dbReference type="InterPro" id="IPR029044">
    <property type="entry name" value="Nucleotide-diphossugar_trans"/>
</dbReference>
<dbReference type="Gene3D" id="3.90.550.10">
    <property type="entry name" value="Spore Coat Polysaccharide Biosynthesis Protein SpsA, Chain A"/>
    <property type="match status" value="1"/>
</dbReference>
<name>A0ABQ3W7R6_9LACO</name>
<sequence length="332" mass="37857">MKENSPLLTIVVPVYNSKHYLKECVNSIINNEIKNNARVEIILVDDGSSDGSAKACDEYSQNNDNIEVVHLKNGGVSKARNFGLKLATGKYVWFVDSDDILLNGALSNVIETITTTDFDIYIFGYLLKNKFEGTNDVEKKKILKISKKEAIHSLLDPDFATFPWNKIFKKSLIIENSISFPNKMIMCEDMEFCYMAFDKAKKFLLTNSKLYGYRKNGSGASFSKSKAHFKDAAIANFDLCEYIEKNYPEYFGEIFKNTVVSIVSYLYKYNNSDSDYLKLSGFIKTHETQCYKLSGKLKVEVLLFLHGKYIFDIVGFIKILVKKILKNNVTLT</sequence>
<organism evidence="4 5">
    <name type="scientific">Lactobacillus nasalidis</name>
    <dbReference type="NCBI Taxonomy" id="2797258"/>
    <lineage>
        <taxon>Bacteria</taxon>
        <taxon>Bacillati</taxon>
        <taxon>Bacillota</taxon>
        <taxon>Bacilli</taxon>
        <taxon>Lactobacillales</taxon>
        <taxon>Lactobacillaceae</taxon>
        <taxon>Lactobacillus</taxon>
    </lineage>
</organism>
<accession>A0ABQ3W7R6</accession>
<reference evidence="5" key="1">
    <citation type="submission" date="2021-01" db="EMBL/GenBank/DDBJ databases">
        <title>Draft genome sequence of Nasalis larvatus strain YZ03.</title>
        <authorList>
            <person name="Suzuki-Hashido N."/>
            <person name="Tsuchida S."/>
            <person name="Hayakawa T."/>
        </authorList>
    </citation>
    <scope>NUCLEOTIDE SEQUENCE [LARGE SCALE GENOMIC DNA]</scope>
    <source>
        <strain evidence="5">YZ03</strain>
    </source>
</reference>
<dbReference type="EMBL" id="BOCI01000495">
    <property type="protein sequence ID" value="GHW02128.1"/>
    <property type="molecule type" value="Genomic_DNA"/>
</dbReference>
<dbReference type="PANTHER" id="PTHR22916:SF51">
    <property type="entry name" value="GLYCOSYLTRANSFERASE EPSH-RELATED"/>
    <property type="match status" value="1"/>
</dbReference>
<keyword evidence="2" id="KW-0808">Transferase</keyword>
<dbReference type="CDD" id="cd00761">
    <property type="entry name" value="Glyco_tranf_GTA_type"/>
    <property type="match status" value="1"/>
</dbReference>
<feature type="domain" description="Glycosyltransferase 2-like" evidence="3">
    <location>
        <begin position="9"/>
        <end position="173"/>
    </location>
</feature>
<dbReference type="SUPFAM" id="SSF53448">
    <property type="entry name" value="Nucleotide-diphospho-sugar transferases"/>
    <property type="match status" value="1"/>
</dbReference>
<evidence type="ECO:0000256" key="2">
    <source>
        <dbReference type="ARBA" id="ARBA00022679"/>
    </source>
</evidence>
<evidence type="ECO:0000313" key="5">
    <source>
        <dbReference type="Proteomes" id="UP000616547"/>
    </source>
</evidence>
<evidence type="ECO:0000259" key="3">
    <source>
        <dbReference type="Pfam" id="PF00535"/>
    </source>
</evidence>
<dbReference type="PANTHER" id="PTHR22916">
    <property type="entry name" value="GLYCOSYLTRANSFERASE"/>
    <property type="match status" value="1"/>
</dbReference>
<dbReference type="Pfam" id="PF00535">
    <property type="entry name" value="Glycos_transf_2"/>
    <property type="match status" value="1"/>
</dbReference>
<gene>
    <name evidence="4" type="ORF">lacNasYZ03_18150</name>
</gene>
<comment type="caution">
    <text evidence="4">The sequence shown here is derived from an EMBL/GenBank/DDBJ whole genome shotgun (WGS) entry which is preliminary data.</text>
</comment>
<evidence type="ECO:0000256" key="1">
    <source>
        <dbReference type="ARBA" id="ARBA00022676"/>
    </source>
</evidence>
<proteinExistence type="predicted"/>
<dbReference type="Proteomes" id="UP000616547">
    <property type="component" value="Unassembled WGS sequence"/>
</dbReference>
<dbReference type="InterPro" id="IPR001173">
    <property type="entry name" value="Glyco_trans_2-like"/>
</dbReference>